<proteinExistence type="predicted"/>
<dbReference type="EMBL" id="CAJVPV010059692">
    <property type="protein sequence ID" value="CAG8789163.1"/>
    <property type="molecule type" value="Genomic_DNA"/>
</dbReference>
<evidence type="ECO:0000256" key="1">
    <source>
        <dbReference type="SAM" id="MobiDB-lite"/>
    </source>
</evidence>
<keyword evidence="3" id="KW-1185">Reference proteome</keyword>
<evidence type="ECO:0000313" key="2">
    <source>
        <dbReference type="EMBL" id="CAG8789163.1"/>
    </source>
</evidence>
<dbReference type="AlphaFoldDB" id="A0A9N9JRT6"/>
<dbReference type="Proteomes" id="UP000789342">
    <property type="component" value="Unassembled WGS sequence"/>
</dbReference>
<sequence length="40" mass="4557">AKQNPDPSSNMESRPPVTLPNTNNKNVLLDIILIDRTRRQ</sequence>
<feature type="compositionally biased region" description="Polar residues" evidence="1">
    <location>
        <begin position="1"/>
        <end position="12"/>
    </location>
</feature>
<name>A0A9N9JRT6_9GLOM</name>
<protein>
    <submittedName>
        <fullName evidence="2">2351_t:CDS:1</fullName>
    </submittedName>
</protein>
<accession>A0A9N9JRT6</accession>
<feature type="non-terminal residue" evidence="2">
    <location>
        <position position="40"/>
    </location>
</feature>
<comment type="caution">
    <text evidence="2">The sequence shown here is derived from an EMBL/GenBank/DDBJ whole genome shotgun (WGS) entry which is preliminary data.</text>
</comment>
<gene>
    <name evidence="2" type="ORF">AMORRO_LOCUS17985</name>
</gene>
<feature type="non-terminal residue" evidence="2">
    <location>
        <position position="1"/>
    </location>
</feature>
<evidence type="ECO:0000313" key="3">
    <source>
        <dbReference type="Proteomes" id="UP000789342"/>
    </source>
</evidence>
<organism evidence="2 3">
    <name type="scientific">Acaulospora morrowiae</name>
    <dbReference type="NCBI Taxonomy" id="94023"/>
    <lineage>
        <taxon>Eukaryota</taxon>
        <taxon>Fungi</taxon>
        <taxon>Fungi incertae sedis</taxon>
        <taxon>Mucoromycota</taxon>
        <taxon>Glomeromycotina</taxon>
        <taxon>Glomeromycetes</taxon>
        <taxon>Diversisporales</taxon>
        <taxon>Acaulosporaceae</taxon>
        <taxon>Acaulospora</taxon>
    </lineage>
</organism>
<feature type="region of interest" description="Disordered" evidence="1">
    <location>
        <begin position="1"/>
        <end position="23"/>
    </location>
</feature>
<reference evidence="2" key="1">
    <citation type="submission" date="2021-06" db="EMBL/GenBank/DDBJ databases">
        <authorList>
            <person name="Kallberg Y."/>
            <person name="Tangrot J."/>
            <person name="Rosling A."/>
        </authorList>
    </citation>
    <scope>NUCLEOTIDE SEQUENCE</scope>
    <source>
        <strain evidence="2">CL551</strain>
    </source>
</reference>